<keyword evidence="2" id="KW-0812">Transmembrane</keyword>
<dbReference type="Proteomes" id="UP001275084">
    <property type="component" value="Unassembled WGS sequence"/>
</dbReference>
<reference evidence="4" key="2">
    <citation type="submission" date="2023-06" db="EMBL/GenBank/DDBJ databases">
        <authorList>
            <consortium name="Lawrence Berkeley National Laboratory"/>
            <person name="Haridas S."/>
            <person name="Hensen N."/>
            <person name="Bonometti L."/>
            <person name="Westerberg I."/>
            <person name="Brannstrom I.O."/>
            <person name="Guillou S."/>
            <person name="Cros-Aarteil S."/>
            <person name="Calhoun S."/>
            <person name="Kuo A."/>
            <person name="Mondo S."/>
            <person name="Pangilinan J."/>
            <person name="Riley R."/>
            <person name="Labutti K."/>
            <person name="Andreopoulos B."/>
            <person name="Lipzen A."/>
            <person name="Chen C."/>
            <person name="Yanf M."/>
            <person name="Daum C."/>
            <person name="Ng V."/>
            <person name="Clum A."/>
            <person name="Steindorff A."/>
            <person name="Ohm R."/>
            <person name="Martin F."/>
            <person name="Silar P."/>
            <person name="Natvig D."/>
            <person name="Lalanne C."/>
            <person name="Gautier V."/>
            <person name="Ament-Velasquez S.L."/>
            <person name="Kruys A."/>
            <person name="Hutchinson M.I."/>
            <person name="Powell A.J."/>
            <person name="Barry K."/>
            <person name="Miller A.N."/>
            <person name="Grigoriev I.V."/>
            <person name="Debuchy R."/>
            <person name="Gladieux P."/>
            <person name="Thoren M.H."/>
            <person name="Johannesson H."/>
        </authorList>
    </citation>
    <scope>NUCLEOTIDE SEQUENCE</scope>
    <source>
        <strain evidence="4">CBS 955.72</strain>
    </source>
</reference>
<evidence type="ECO:0000259" key="3">
    <source>
        <dbReference type="PROSITE" id="PS50924"/>
    </source>
</evidence>
<organism evidence="4 5">
    <name type="scientific">Lasiosphaeria hispida</name>
    <dbReference type="NCBI Taxonomy" id="260671"/>
    <lineage>
        <taxon>Eukaryota</taxon>
        <taxon>Fungi</taxon>
        <taxon>Dikarya</taxon>
        <taxon>Ascomycota</taxon>
        <taxon>Pezizomycotina</taxon>
        <taxon>Sordariomycetes</taxon>
        <taxon>Sordariomycetidae</taxon>
        <taxon>Sordariales</taxon>
        <taxon>Lasiosphaeriaceae</taxon>
        <taxon>Lasiosphaeria</taxon>
    </lineage>
</organism>
<feature type="domain" description="MHYT" evidence="3">
    <location>
        <begin position="20"/>
        <end position="219"/>
    </location>
</feature>
<reference evidence="4" key="1">
    <citation type="journal article" date="2023" name="Mol. Phylogenet. Evol.">
        <title>Genome-scale phylogeny and comparative genomics of the fungal order Sordariales.</title>
        <authorList>
            <person name="Hensen N."/>
            <person name="Bonometti L."/>
            <person name="Westerberg I."/>
            <person name="Brannstrom I.O."/>
            <person name="Guillou S."/>
            <person name="Cros-Aarteil S."/>
            <person name="Calhoun S."/>
            <person name="Haridas S."/>
            <person name="Kuo A."/>
            <person name="Mondo S."/>
            <person name="Pangilinan J."/>
            <person name="Riley R."/>
            <person name="LaButti K."/>
            <person name="Andreopoulos B."/>
            <person name="Lipzen A."/>
            <person name="Chen C."/>
            <person name="Yan M."/>
            <person name="Daum C."/>
            <person name="Ng V."/>
            <person name="Clum A."/>
            <person name="Steindorff A."/>
            <person name="Ohm R.A."/>
            <person name="Martin F."/>
            <person name="Silar P."/>
            <person name="Natvig D.O."/>
            <person name="Lalanne C."/>
            <person name="Gautier V."/>
            <person name="Ament-Velasquez S.L."/>
            <person name="Kruys A."/>
            <person name="Hutchinson M.I."/>
            <person name="Powell A.J."/>
            <person name="Barry K."/>
            <person name="Miller A.N."/>
            <person name="Grigoriev I.V."/>
            <person name="Debuchy R."/>
            <person name="Gladieux P."/>
            <person name="Hiltunen Thoren M."/>
            <person name="Johannesson H."/>
        </authorList>
    </citation>
    <scope>NUCLEOTIDE SEQUENCE</scope>
    <source>
        <strain evidence="4">CBS 955.72</strain>
    </source>
</reference>
<name>A0AAJ0HA66_9PEZI</name>
<dbReference type="PROSITE" id="PS50924">
    <property type="entry name" value="MHYT"/>
    <property type="match status" value="1"/>
</dbReference>
<dbReference type="AlphaFoldDB" id="A0AAJ0HA66"/>
<dbReference type="EMBL" id="JAUIQD010000006">
    <property type="protein sequence ID" value="KAK3345833.1"/>
    <property type="molecule type" value="Genomic_DNA"/>
</dbReference>
<keyword evidence="2" id="KW-0472">Membrane</keyword>
<gene>
    <name evidence="4" type="ORF">B0T25DRAFT_570990</name>
</gene>
<proteinExistence type="predicted"/>
<feature type="transmembrane region" description="Helical" evidence="2">
    <location>
        <begin position="55"/>
        <end position="76"/>
    </location>
</feature>
<feature type="transmembrane region" description="Helical" evidence="2">
    <location>
        <begin position="124"/>
        <end position="145"/>
    </location>
</feature>
<keyword evidence="5" id="KW-1185">Reference proteome</keyword>
<protein>
    <recommendedName>
        <fullName evidence="3">MHYT domain-containing protein</fullName>
    </recommendedName>
</protein>
<accession>A0AAJ0HA66</accession>
<dbReference type="PANTHER" id="PTHR35152">
    <property type="entry name" value="DOMAIN SIGNALLING PROTEIN, PUTATIVE (AFU_ORTHOLOGUE AFUA_5G11310)-RELATED"/>
    <property type="match status" value="1"/>
</dbReference>
<evidence type="ECO:0000313" key="5">
    <source>
        <dbReference type="Proteomes" id="UP001275084"/>
    </source>
</evidence>
<feature type="transmembrane region" description="Helical" evidence="2">
    <location>
        <begin position="235"/>
        <end position="258"/>
    </location>
</feature>
<keyword evidence="2" id="KW-1133">Transmembrane helix</keyword>
<feature type="transmembrane region" description="Helical" evidence="2">
    <location>
        <begin position="157"/>
        <end position="183"/>
    </location>
</feature>
<evidence type="ECO:0000313" key="4">
    <source>
        <dbReference type="EMBL" id="KAK3345833.1"/>
    </source>
</evidence>
<dbReference type="PANTHER" id="PTHR35152:SF1">
    <property type="entry name" value="DOMAIN SIGNALLING PROTEIN, PUTATIVE (AFU_ORTHOLOGUE AFUA_5G11310)-RELATED"/>
    <property type="match status" value="1"/>
</dbReference>
<feature type="transmembrane region" description="Helical" evidence="2">
    <location>
        <begin position="96"/>
        <end position="117"/>
    </location>
</feature>
<feature type="transmembrane region" description="Helical" evidence="2">
    <location>
        <begin position="20"/>
        <end position="43"/>
    </location>
</feature>
<dbReference type="Pfam" id="PF03707">
    <property type="entry name" value="MHYT"/>
    <property type="match status" value="2"/>
</dbReference>
<dbReference type="InterPro" id="IPR005330">
    <property type="entry name" value="MHYT_dom"/>
</dbReference>
<evidence type="ECO:0000256" key="1">
    <source>
        <dbReference type="SAM" id="MobiDB-lite"/>
    </source>
</evidence>
<evidence type="ECO:0000256" key="2">
    <source>
        <dbReference type="SAM" id="Phobius"/>
    </source>
</evidence>
<feature type="region of interest" description="Disordered" evidence="1">
    <location>
        <begin position="715"/>
        <end position="782"/>
    </location>
</feature>
<comment type="caution">
    <text evidence="4">The sequence shown here is derived from an EMBL/GenBank/DDBJ whole genome shotgun (WGS) entry which is preliminary data.</text>
</comment>
<sequence length="927" mass="101336">MGSPQDDLSQYLGQVVPFRFNPAILALSYAVSLVGAASTLELINRRTSRKGIYNNLLLLGSAISMGGVAIWCMHYIGNRATGLLHDEPELQIVYSVPITVASFFVPILVLLVAFYVVTATHVITWWRIGLSGTLSGGAICGMHYLGNASISNYQCFYAIPNVAGAAVIAAAASTIALALFFVFKASWTNSWWKRIGCAIVLAGAVSGMHWCAALGTSYRLLHLNSSSDYDSRNTTVIVVSCLSVAACLVMAIVAIYSARVRKGYASKAQRITLAAAVFDKQGKILVTPDGLLPSEEITSTFMQKTQHDVFSTAHPLFHWVFQASRNWLSVANLIDKMGDHLSELPHHGRNIRTGINLVDENGRIIEHYDTIFRELFCLAAACLADKMNEKLVDAGVLWDGMFSTGGGPTVSGDDDKSARSESLGPVDMAEKGLANAKRQAHGSLMFLVRKVEDSRAVEKLEAAGYRFAELHQVSHIIGSMMQIRTSRLEERLRSMADYPESTMLDPGVHVGLFAARPRTDQSGFDVLVRKRAHNLLPSVWMPLDRLEPSNATFLRNLDGLSLSTITQHLEHTDGLSQQDKRFAGLLREAVQDLRASLADPSFDESKFTSRITQVPCSSPPESTKPSTCSVLTFGLVAAVNHPIKTSKFEFIPLQLFKTQQLVYDNSPHRPAFARSVHRDIVPILNSVPAVSAKPPMSSSSRKHFVPLVDSHLRSPFHRLGRPRTSSTARHGRGASEHFVSTSRERMTSTPSNRSEMSIHLYNIGSGEPDSPSDQSESKSPYDEVAISADPYNPRKHLQHQSSYGGIMISSEVTVDVEEVHDVMPAAPAEVHKGSSYSRSNSRPAMARQMSQRRILEGESVRTSLDGGNIGAQGGASQMTASFEQAIELKDVSTVLGVGLSKVEVRKEGEATTFVDELFAHCIDTPRR</sequence>